<dbReference type="EMBL" id="CP108313">
    <property type="protein sequence ID" value="WTW70597.1"/>
    <property type="molecule type" value="Genomic_DNA"/>
</dbReference>
<proteinExistence type="predicted"/>
<name>A0AAU2VSP0_9ACTN</name>
<keyword evidence="1" id="KW-0472">Membrane</keyword>
<sequence length="115" mass="12199">MFPASGLHWKDAAWLAFGVSINAPALNELLPDGAFIRTSSTDAARCFRGSVCGVAGSRIRSERFLPIGSLRGREGAEAGPTPFSGVDPSLHVSVVALTFIVTPAGAGYLWRNRRL</sequence>
<keyword evidence="1" id="KW-0812">Transmembrane</keyword>
<keyword evidence="1" id="KW-1133">Transmembrane helix</keyword>
<reference evidence="2" key="1">
    <citation type="submission" date="2022-10" db="EMBL/GenBank/DDBJ databases">
        <title>The complete genomes of actinobacterial strains from the NBC collection.</title>
        <authorList>
            <person name="Joergensen T.S."/>
            <person name="Alvarez Arevalo M."/>
            <person name="Sterndorff E.B."/>
            <person name="Faurdal D."/>
            <person name="Vuksanovic O."/>
            <person name="Mourched A.-S."/>
            <person name="Charusanti P."/>
            <person name="Shaw S."/>
            <person name="Blin K."/>
            <person name="Weber T."/>
        </authorList>
    </citation>
    <scope>NUCLEOTIDE SEQUENCE</scope>
    <source>
        <strain evidence="2">NBC_00008</strain>
    </source>
</reference>
<feature type="transmembrane region" description="Helical" evidence="1">
    <location>
        <begin position="90"/>
        <end position="110"/>
    </location>
</feature>
<accession>A0AAU2VSP0</accession>
<protein>
    <submittedName>
        <fullName evidence="2">Uncharacterized protein</fullName>
    </submittedName>
</protein>
<dbReference type="AlphaFoldDB" id="A0AAU2VSP0"/>
<gene>
    <name evidence="2" type="ORF">OG398_21190</name>
</gene>
<evidence type="ECO:0000313" key="2">
    <source>
        <dbReference type="EMBL" id="WTW70597.1"/>
    </source>
</evidence>
<organism evidence="2">
    <name type="scientific">Streptomyces sp. NBC_00008</name>
    <dbReference type="NCBI Taxonomy" id="2903610"/>
    <lineage>
        <taxon>Bacteria</taxon>
        <taxon>Bacillati</taxon>
        <taxon>Actinomycetota</taxon>
        <taxon>Actinomycetes</taxon>
        <taxon>Kitasatosporales</taxon>
        <taxon>Streptomycetaceae</taxon>
        <taxon>Streptomyces</taxon>
    </lineage>
</organism>
<evidence type="ECO:0000256" key="1">
    <source>
        <dbReference type="SAM" id="Phobius"/>
    </source>
</evidence>